<feature type="region of interest" description="Disordered" evidence="3">
    <location>
        <begin position="1"/>
        <end position="87"/>
    </location>
</feature>
<dbReference type="GO" id="GO:0000480">
    <property type="term" value="P:endonucleolytic cleavage in 5'-ETS of tricistronic rRNA transcript (SSU-rRNA, 5.8S rRNA, LSU-rRNA)"/>
    <property type="evidence" value="ECO:0007669"/>
    <property type="project" value="TreeGrafter"/>
</dbReference>
<dbReference type="SMART" id="SM00025">
    <property type="entry name" value="Pumilio"/>
    <property type="match status" value="3"/>
</dbReference>
<dbReference type="Proteomes" id="UP001152747">
    <property type="component" value="Unassembled WGS sequence"/>
</dbReference>
<dbReference type="InterPro" id="IPR001313">
    <property type="entry name" value="Pumilio_RNA-bd_rpt"/>
</dbReference>
<dbReference type="InterPro" id="IPR011989">
    <property type="entry name" value="ARM-like"/>
</dbReference>
<keyword evidence="5" id="KW-1185">Reference proteome</keyword>
<gene>
    <name evidence="4" type="ORF">CAMP_LOCUS9517</name>
</gene>
<dbReference type="SUPFAM" id="SSF48371">
    <property type="entry name" value="ARM repeat"/>
    <property type="match status" value="1"/>
</dbReference>
<dbReference type="GO" id="GO:0003723">
    <property type="term" value="F:RNA binding"/>
    <property type="evidence" value="ECO:0007669"/>
    <property type="project" value="InterPro"/>
</dbReference>
<feature type="compositionally biased region" description="Basic and acidic residues" evidence="3">
    <location>
        <begin position="24"/>
        <end position="48"/>
    </location>
</feature>
<accession>A0A9P1ILN8</accession>
<dbReference type="Gene3D" id="1.25.10.10">
    <property type="entry name" value="Leucine-rich Repeat Variant"/>
    <property type="match status" value="2"/>
</dbReference>
<reference evidence="4" key="1">
    <citation type="submission" date="2022-11" db="EMBL/GenBank/DDBJ databases">
        <authorList>
            <person name="Kikuchi T."/>
        </authorList>
    </citation>
    <scope>NUCLEOTIDE SEQUENCE</scope>
    <source>
        <strain evidence="4">PS1010</strain>
    </source>
</reference>
<feature type="repeat" description="Pumilio" evidence="2">
    <location>
        <begin position="353"/>
        <end position="389"/>
    </location>
</feature>
<dbReference type="GO" id="GO:0005730">
    <property type="term" value="C:nucleolus"/>
    <property type="evidence" value="ECO:0007669"/>
    <property type="project" value="TreeGrafter"/>
</dbReference>
<dbReference type="GO" id="GO:0000447">
    <property type="term" value="P:endonucleolytic cleavage in ITS1 to separate SSU-rRNA from 5.8S rRNA and LSU-rRNA from tricistronic rRNA transcript (SSU-rRNA, 5.8S rRNA, LSU-rRNA)"/>
    <property type="evidence" value="ECO:0007669"/>
    <property type="project" value="TreeGrafter"/>
</dbReference>
<comment type="caution">
    <text evidence="4">The sequence shown here is derived from an EMBL/GenBank/DDBJ whole genome shotgun (WGS) entry which is preliminary data.</text>
</comment>
<dbReference type="PROSITE" id="PS50302">
    <property type="entry name" value="PUM"/>
    <property type="match status" value="2"/>
</dbReference>
<dbReference type="PANTHER" id="PTHR13102:SF0">
    <property type="entry name" value="NUCLEOLAR PROTEIN 9"/>
    <property type="match status" value="1"/>
</dbReference>
<sequence length="600" mass="68932">MTRKRKNVEENRETPKSFENYGFVKKEEPEAEPRRSFPEKRSRQDFRAQKKPNYEANFEQQYGRIGGEDAEAEAEGNSDAARKDDATRGEFPKEIVTYLRNIEQVKKQENGKLEDFILEKCAEEVAGQESTLLEWTEAAVVVENVFGTSQYGANLFLSSLLKLKHKKVLTLIFGGASARTIENLLYKMCPVENAQNLAPLVKLVDLMVDNWNDILATQSSAFLLRAILRITCGFTRGNRAVENQELPVKFKDADVKIEMKSIFERVSVMGFDWNLNREIVQQPIGSLVLQDLIEADKMWKTRKADEFVAQFLAKDEDGSQLRQSWRGKQSSRFWEKLVESCAEEARNMIWMGAISGHLEELAQDQFANFPLQKLIGAVTSLELATDIIDELAPFFVNILVSDKSGLPRAALKCAARHDATQELLLKKLRAHFRAEKTTTKTHFLWNILTNNTFDGKFVNFDKFTVQGSLLIGELLEFSKTKTLSACFMEISPENLREMCRHKIGSRVIQAALASKNLDVEVKQKIVGLFDRDTWQPLITDTYGSHVFEKIWTFVDVRQKQEIMKVLVGIFDTSKFWRFAMLKCDQKLFRQDRKAWIAKWK</sequence>
<evidence type="ECO:0000256" key="1">
    <source>
        <dbReference type="ARBA" id="ARBA00022737"/>
    </source>
</evidence>
<dbReference type="EMBL" id="CANHGI010000004">
    <property type="protein sequence ID" value="CAI5446880.1"/>
    <property type="molecule type" value="Genomic_DNA"/>
</dbReference>
<dbReference type="InterPro" id="IPR040000">
    <property type="entry name" value="NOP9"/>
</dbReference>
<keyword evidence="1" id="KW-0677">Repeat</keyword>
<name>A0A9P1ILN8_9PELO</name>
<dbReference type="GO" id="GO:0000472">
    <property type="term" value="P:endonucleolytic cleavage to generate mature 5'-end of SSU-rRNA from (SSU-rRNA, 5.8S rRNA, LSU-rRNA)"/>
    <property type="evidence" value="ECO:0007669"/>
    <property type="project" value="TreeGrafter"/>
</dbReference>
<dbReference type="GO" id="GO:0000056">
    <property type="term" value="P:ribosomal small subunit export from nucleus"/>
    <property type="evidence" value="ECO:0007669"/>
    <property type="project" value="TreeGrafter"/>
</dbReference>
<protein>
    <recommendedName>
        <fullName evidence="6">Nucleolar protein 9</fullName>
    </recommendedName>
</protein>
<dbReference type="PANTHER" id="PTHR13102">
    <property type="entry name" value="NUCLEOLAR PROTEIN 9"/>
    <property type="match status" value="1"/>
</dbReference>
<evidence type="ECO:0000313" key="5">
    <source>
        <dbReference type="Proteomes" id="UP001152747"/>
    </source>
</evidence>
<evidence type="ECO:0000256" key="2">
    <source>
        <dbReference type="PROSITE-ProRule" id="PRU00317"/>
    </source>
</evidence>
<feature type="compositionally biased region" description="Basic and acidic residues" evidence="3">
    <location>
        <begin position="7"/>
        <end position="16"/>
    </location>
</feature>
<dbReference type="InterPro" id="IPR016024">
    <property type="entry name" value="ARM-type_fold"/>
</dbReference>
<proteinExistence type="predicted"/>
<organism evidence="4 5">
    <name type="scientific">Caenorhabditis angaria</name>
    <dbReference type="NCBI Taxonomy" id="860376"/>
    <lineage>
        <taxon>Eukaryota</taxon>
        <taxon>Metazoa</taxon>
        <taxon>Ecdysozoa</taxon>
        <taxon>Nematoda</taxon>
        <taxon>Chromadorea</taxon>
        <taxon>Rhabditida</taxon>
        <taxon>Rhabditina</taxon>
        <taxon>Rhabditomorpha</taxon>
        <taxon>Rhabditoidea</taxon>
        <taxon>Rhabditidae</taxon>
        <taxon>Peloderinae</taxon>
        <taxon>Caenorhabditis</taxon>
    </lineage>
</organism>
<dbReference type="Pfam" id="PF22493">
    <property type="entry name" value="PUF_NOP9"/>
    <property type="match status" value="1"/>
</dbReference>
<evidence type="ECO:0000313" key="4">
    <source>
        <dbReference type="EMBL" id="CAI5446880.1"/>
    </source>
</evidence>
<dbReference type="OrthoDB" id="9987665at2759"/>
<evidence type="ECO:0008006" key="6">
    <source>
        <dbReference type="Google" id="ProtNLM"/>
    </source>
</evidence>
<dbReference type="AlphaFoldDB" id="A0A9P1ILN8"/>
<dbReference type="GO" id="GO:0030686">
    <property type="term" value="C:90S preribosome"/>
    <property type="evidence" value="ECO:0007669"/>
    <property type="project" value="TreeGrafter"/>
</dbReference>
<dbReference type="GO" id="GO:0030688">
    <property type="term" value="C:preribosome, small subunit precursor"/>
    <property type="evidence" value="ECO:0007669"/>
    <property type="project" value="TreeGrafter"/>
</dbReference>
<feature type="repeat" description="Pumilio" evidence="2">
    <location>
        <begin position="489"/>
        <end position="527"/>
    </location>
</feature>
<evidence type="ECO:0000256" key="3">
    <source>
        <dbReference type="SAM" id="MobiDB-lite"/>
    </source>
</evidence>